<dbReference type="EMBL" id="PFRH01000062">
    <property type="protein sequence ID" value="PJC52653.1"/>
    <property type="molecule type" value="Genomic_DNA"/>
</dbReference>
<feature type="region of interest" description="Disordered" evidence="1">
    <location>
        <begin position="1"/>
        <end position="22"/>
    </location>
</feature>
<name>A0A2M8FA88_9BACT</name>
<accession>A0A2M8FA88</accession>
<gene>
    <name evidence="2" type="ORF">CO030_01825</name>
</gene>
<organism evidence="2 3">
    <name type="scientific">Candidatus Magasanikbacteria bacterium CG_4_9_14_0_2_um_filter_42_11</name>
    <dbReference type="NCBI Taxonomy" id="1974643"/>
    <lineage>
        <taxon>Bacteria</taxon>
        <taxon>Candidatus Magasanikiibacteriota</taxon>
    </lineage>
</organism>
<proteinExistence type="predicted"/>
<comment type="caution">
    <text evidence="2">The sequence shown here is derived from an EMBL/GenBank/DDBJ whole genome shotgun (WGS) entry which is preliminary data.</text>
</comment>
<protein>
    <submittedName>
        <fullName evidence="2">Uncharacterized protein</fullName>
    </submittedName>
</protein>
<dbReference type="AlphaFoldDB" id="A0A2M8FA88"/>
<evidence type="ECO:0000313" key="2">
    <source>
        <dbReference type="EMBL" id="PJC52653.1"/>
    </source>
</evidence>
<sequence>MYHFSDTHYATPPGSLGRKPGGRYIRKAPQLGGGVVHGLRAEEAVGQPLARQLRVGEVDDVAIDERDTGLDAVGVRVVDPQRREHRDLAVVLQQDPKDLAVRGDGHGHTLRIRRVALEPHDLLVLANGGDAGTVEVQALAVEGGAEVDLVAVDLEGQLELLALLELHPAEVVTVVVDGDQLAAAVGAADDVALLVLHQLHTGVVVRVGVERLHGPMAGVDQVVDDRSALRVEADERLVEQRRDELGVQRDGVADGEGHLEVHEAAEDVDTDEPVLVDRAGEGDAERGGDVLIRPTGVLRREAEDLGGLDVVAEDAEHGDLAQALLMQLRQEMEEVLLDEGNGLVHVALLSLNPSKSRCDPKKHRKTNLGSLCDGVQYQRR</sequence>
<reference evidence="3" key="1">
    <citation type="submission" date="2017-09" db="EMBL/GenBank/DDBJ databases">
        <title>Depth-based differentiation of microbial function through sediment-hosted aquifers and enrichment of novel symbionts in the deep terrestrial subsurface.</title>
        <authorList>
            <person name="Probst A.J."/>
            <person name="Ladd B."/>
            <person name="Jarett J.K."/>
            <person name="Geller-Mcgrath D.E."/>
            <person name="Sieber C.M.K."/>
            <person name="Emerson J.B."/>
            <person name="Anantharaman K."/>
            <person name="Thomas B.C."/>
            <person name="Malmstrom R."/>
            <person name="Stieglmeier M."/>
            <person name="Klingl A."/>
            <person name="Woyke T."/>
            <person name="Ryan C.M."/>
            <person name="Banfield J.F."/>
        </authorList>
    </citation>
    <scope>NUCLEOTIDE SEQUENCE [LARGE SCALE GENOMIC DNA]</scope>
</reference>
<evidence type="ECO:0000313" key="3">
    <source>
        <dbReference type="Proteomes" id="UP000231456"/>
    </source>
</evidence>
<evidence type="ECO:0000256" key="1">
    <source>
        <dbReference type="SAM" id="MobiDB-lite"/>
    </source>
</evidence>
<dbReference type="Proteomes" id="UP000231456">
    <property type="component" value="Unassembled WGS sequence"/>
</dbReference>